<dbReference type="Pfam" id="PF00106">
    <property type="entry name" value="adh_short"/>
    <property type="match status" value="1"/>
</dbReference>
<dbReference type="PRINTS" id="PR00081">
    <property type="entry name" value="GDHRDH"/>
</dbReference>
<protein>
    <submittedName>
        <fullName evidence="4">Short-chain dehydrogenase</fullName>
    </submittedName>
</protein>
<evidence type="ECO:0000313" key="4">
    <source>
        <dbReference type="EMBL" id="HCV81652.1"/>
    </source>
</evidence>
<comment type="similarity">
    <text evidence="3">Belongs to the short-chain dehydrogenases/reductases (SDR) family.</text>
</comment>
<evidence type="ECO:0000256" key="2">
    <source>
        <dbReference type="ARBA" id="ARBA00023002"/>
    </source>
</evidence>
<evidence type="ECO:0000256" key="1">
    <source>
        <dbReference type="ARBA" id="ARBA00022857"/>
    </source>
</evidence>
<accession>A0A3D5J2E4</accession>
<dbReference type="PANTHER" id="PTHR43544:SF7">
    <property type="entry name" value="NADB-LER2"/>
    <property type="match status" value="1"/>
</dbReference>
<name>A0A3D5J2E4_9FLAO</name>
<dbReference type="GO" id="GO:0005737">
    <property type="term" value="C:cytoplasm"/>
    <property type="evidence" value="ECO:0007669"/>
    <property type="project" value="TreeGrafter"/>
</dbReference>
<dbReference type="PRINTS" id="PR00080">
    <property type="entry name" value="SDRFAMILY"/>
</dbReference>
<dbReference type="InterPro" id="IPR051468">
    <property type="entry name" value="Fungal_SecMetab_SDRs"/>
</dbReference>
<dbReference type="GO" id="GO:0016491">
    <property type="term" value="F:oxidoreductase activity"/>
    <property type="evidence" value="ECO:0007669"/>
    <property type="project" value="UniProtKB-KW"/>
</dbReference>
<evidence type="ECO:0000313" key="5">
    <source>
        <dbReference type="Proteomes" id="UP000264330"/>
    </source>
</evidence>
<dbReference type="Gene3D" id="3.40.50.720">
    <property type="entry name" value="NAD(P)-binding Rossmann-like Domain"/>
    <property type="match status" value="1"/>
</dbReference>
<comment type="caution">
    <text evidence="4">The sequence shown here is derived from an EMBL/GenBank/DDBJ whole genome shotgun (WGS) entry which is preliminary data.</text>
</comment>
<sequence length="223" mass="24929">MKSKRVAVVTEAGNGLGKTFANILLNHDYEVILAASKKSYEILSEEGGALNDYKLVKTDFTALECLTELKAQIYSKFGKLDLLINNAEIANGFGQKIEQITIDEVKQVYETNLFAVIRIIQLFKPLLEKSDDPSIINITSALGDIDKMKDEDFCYANYCMTAYATSKAALNMFTQLQCKEFKPSKIKITAFDPVVLKNCTHNSVSICDGIKEEFINLIKKKSL</sequence>
<dbReference type="AlphaFoldDB" id="A0A3D5J2E4"/>
<dbReference type="Proteomes" id="UP000264330">
    <property type="component" value="Unassembled WGS sequence"/>
</dbReference>
<keyword evidence="2" id="KW-0560">Oxidoreductase</keyword>
<dbReference type="InterPro" id="IPR020904">
    <property type="entry name" value="Sc_DH/Rdtase_CS"/>
</dbReference>
<dbReference type="InterPro" id="IPR036291">
    <property type="entry name" value="NAD(P)-bd_dom_sf"/>
</dbReference>
<dbReference type="PROSITE" id="PS00061">
    <property type="entry name" value="ADH_SHORT"/>
    <property type="match status" value="1"/>
</dbReference>
<dbReference type="InterPro" id="IPR002347">
    <property type="entry name" value="SDR_fam"/>
</dbReference>
<evidence type="ECO:0000256" key="3">
    <source>
        <dbReference type="RuleBase" id="RU000363"/>
    </source>
</evidence>
<dbReference type="EMBL" id="DPMF01000264">
    <property type="protein sequence ID" value="HCV81652.1"/>
    <property type="molecule type" value="Genomic_DNA"/>
</dbReference>
<organism evidence="4 5">
    <name type="scientific">Zunongwangia profunda</name>
    <dbReference type="NCBI Taxonomy" id="398743"/>
    <lineage>
        <taxon>Bacteria</taxon>
        <taxon>Pseudomonadati</taxon>
        <taxon>Bacteroidota</taxon>
        <taxon>Flavobacteriia</taxon>
        <taxon>Flavobacteriales</taxon>
        <taxon>Flavobacteriaceae</taxon>
        <taxon>Zunongwangia</taxon>
    </lineage>
</organism>
<dbReference type="PANTHER" id="PTHR43544">
    <property type="entry name" value="SHORT-CHAIN DEHYDROGENASE/REDUCTASE"/>
    <property type="match status" value="1"/>
</dbReference>
<keyword evidence="1" id="KW-0521">NADP</keyword>
<dbReference type="SUPFAM" id="SSF51735">
    <property type="entry name" value="NAD(P)-binding Rossmann-fold domains"/>
    <property type="match status" value="1"/>
</dbReference>
<gene>
    <name evidence="4" type="ORF">DGQ38_11460</name>
</gene>
<proteinExistence type="inferred from homology"/>
<reference evidence="4 5" key="1">
    <citation type="journal article" date="2018" name="Nat. Biotechnol.">
        <title>A standardized bacterial taxonomy based on genome phylogeny substantially revises the tree of life.</title>
        <authorList>
            <person name="Parks D.H."/>
            <person name="Chuvochina M."/>
            <person name="Waite D.W."/>
            <person name="Rinke C."/>
            <person name="Skarshewski A."/>
            <person name="Chaumeil P.A."/>
            <person name="Hugenholtz P."/>
        </authorList>
    </citation>
    <scope>NUCLEOTIDE SEQUENCE [LARGE SCALE GENOMIC DNA]</scope>
    <source>
        <strain evidence="4">UBA9359</strain>
    </source>
</reference>